<dbReference type="InterPro" id="IPR001433">
    <property type="entry name" value="OxRdtase_FAD/NAD-bd"/>
</dbReference>
<evidence type="ECO:0000313" key="3">
    <source>
        <dbReference type="Proteomes" id="UP001594288"/>
    </source>
</evidence>
<reference evidence="2 3" key="1">
    <citation type="submission" date="2024-09" db="EMBL/GenBank/DDBJ databases">
        <authorList>
            <person name="D'Angelo T."/>
        </authorList>
    </citation>
    <scope>NUCLEOTIDE SEQUENCE [LARGE SCALE GENOMIC DNA]</scope>
    <source>
        <strain evidence="2">SAG AM-311-F02</strain>
    </source>
</reference>
<protein>
    <submittedName>
        <fullName evidence="2">Sulfide/dihydroorotate dehydrogenase-like FAD/NAD-binding protein</fullName>
    </submittedName>
</protein>
<feature type="domain" description="FAD-binding FR-type" evidence="1">
    <location>
        <begin position="1"/>
        <end position="95"/>
    </location>
</feature>
<dbReference type="PIRSF" id="PIRSF006816">
    <property type="entry name" value="Cyc3_hyd_g"/>
    <property type="match status" value="1"/>
</dbReference>
<dbReference type="Pfam" id="PF00175">
    <property type="entry name" value="NAD_binding_1"/>
    <property type="match status" value="1"/>
</dbReference>
<dbReference type="CDD" id="cd06219">
    <property type="entry name" value="DHOD_e_trans_like1"/>
    <property type="match status" value="1"/>
</dbReference>
<dbReference type="InterPro" id="IPR017938">
    <property type="entry name" value="Riboflavin_synthase-like_b-brl"/>
</dbReference>
<dbReference type="InterPro" id="IPR050353">
    <property type="entry name" value="PyrK_electron_transfer"/>
</dbReference>
<comment type="caution">
    <text evidence="2">The sequence shown here is derived from an EMBL/GenBank/DDBJ whole genome shotgun (WGS) entry which is preliminary data.</text>
</comment>
<name>A0ABV6YP75_UNCEI</name>
<dbReference type="InterPro" id="IPR012165">
    <property type="entry name" value="Cyt_c3_hydrogenase_gsu"/>
</dbReference>
<dbReference type="Gene3D" id="3.40.50.80">
    <property type="entry name" value="Nucleotide-binding domain of ferredoxin-NADP reductase (FNR) module"/>
    <property type="match status" value="1"/>
</dbReference>
<gene>
    <name evidence="2" type="ORF">ACFL2Z_03055</name>
</gene>
<proteinExistence type="predicted"/>
<sequence>MFKVRKKEALTPDTKLYLIEAPMIASKVLPGQFVILRIHDEGERIPLTVADFDRKEGTLTLIVQEIGKTTREMGTMKEGDSILDLVGPLGRPTHIEKFGTVACVGGGIGIAPVHPIARAMREAGNKVVSIIGARSKDLIILEKEMEKVSDEIYVTTDDGSYGKKAFVTQELERLVGEGYKFDFAIGIGPVPMMRAFAMSTMKCDIPAKVSLNPIMIDGTGMCGVCRVSVGGKIRFACVDGPEFDASEVDFDVLCSRQTTYIKEEKESLELYEHHKCGGCSE</sequence>
<dbReference type="NCBIfam" id="NF004862">
    <property type="entry name" value="PRK06222.1"/>
    <property type="match status" value="1"/>
</dbReference>
<keyword evidence="3" id="KW-1185">Reference proteome</keyword>
<dbReference type="SUPFAM" id="SSF52343">
    <property type="entry name" value="Ferredoxin reductase-like, C-terminal NADP-linked domain"/>
    <property type="match status" value="1"/>
</dbReference>
<dbReference type="PROSITE" id="PS51384">
    <property type="entry name" value="FAD_FR"/>
    <property type="match status" value="1"/>
</dbReference>
<dbReference type="InterPro" id="IPR017927">
    <property type="entry name" value="FAD-bd_FR_type"/>
</dbReference>
<dbReference type="InterPro" id="IPR039261">
    <property type="entry name" value="FNR_nucleotide-bd"/>
</dbReference>
<organism evidence="2 3">
    <name type="scientific">Eiseniibacteriota bacterium</name>
    <dbReference type="NCBI Taxonomy" id="2212470"/>
    <lineage>
        <taxon>Bacteria</taxon>
        <taxon>Candidatus Eiseniibacteriota</taxon>
    </lineage>
</organism>
<dbReference type="InterPro" id="IPR019480">
    <property type="entry name" value="Dihydroorotate_DH_Fe-S-bd"/>
</dbReference>
<dbReference type="PANTHER" id="PTHR43513">
    <property type="entry name" value="DIHYDROOROTATE DEHYDROGENASE B (NAD(+)), ELECTRON TRANSFER SUBUNIT"/>
    <property type="match status" value="1"/>
</dbReference>
<evidence type="ECO:0000313" key="2">
    <source>
        <dbReference type="EMBL" id="MFC1799870.1"/>
    </source>
</evidence>
<accession>A0ABV6YP75</accession>
<dbReference type="Pfam" id="PF10418">
    <property type="entry name" value="DHODB_Fe-S_bind"/>
    <property type="match status" value="1"/>
</dbReference>
<dbReference type="EMBL" id="JBHPEI010000039">
    <property type="protein sequence ID" value="MFC1799870.1"/>
    <property type="molecule type" value="Genomic_DNA"/>
</dbReference>
<dbReference type="Proteomes" id="UP001594288">
    <property type="component" value="Unassembled WGS sequence"/>
</dbReference>
<dbReference type="SUPFAM" id="SSF63380">
    <property type="entry name" value="Riboflavin synthase domain-like"/>
    <property type="match status" value="1"/>
</dbReference>
<evidence type="ECO:0000259" key="1">
    <source>
        <dbReference type="PROSITE" id="PS51384"/>
    </source>
</evidence>
<dbReference type="Gene3D" id="2.40.30.10">
    <property type="entry name" value="Translation factors"/>
    <property type="match status" value="1"/>
</dbReference>
<dbReference type="PANTHER" id="PTHR43513:SF3">
    <property type="entry name" value="DIHYDROOROTATE DEHYDROGENASE B (NAD(+)), ELECTRON TRANSFER SUBUNIT-RELATED"/>
    <property type="match status" value="1"/>
</dbReference>